<keyword evidence="3" id="KW-1185">Reference proteome</keyword>
<evidence type="ECO:0000256" key="1">
    <source>
        <dbReference type="SAM" id="MobiDB-lite"/>
    </source>
</evidence>
<name>A0AAE1YT12_9LAMI</name>
<evidence type="ECO:0000313" key="3">
    <source>
        <dbReference type="Proteomes" id="UP001293254"/>
    </source>
</evidence>
<accession>A0AAE1YT12</accession>
<feature type="region of interest" description="Disordered" evidence="1">
    <location>
        <begin position="96"/>
        <end position="127"/>
    </location>
</feature>
<organism evidence="2 3">
    <name type="scientific">Sesamum alatum</name>
    <dbReference type="NCBI Taxonomy" id="300844"/>
    <lineage>
        <taxon>Eukaryota</taxon>
        <taxon>Viridiplantae</taxon>
        <taxon>Streptophyta</taxon>
        <taxon>Embryophyta</taxon>
        <taxon>Tracheophyta</taxon>
        <taxon>Spermatophyta</taxon>
        <taxon>Magnoliopsida</taxon>
        <taxon>eudicotyledons</taxon>
        <taxon>Gunneridae</taxon>
        <taxon>Pentapetalae</taxon>
        <taxon>asterids</taxon>
        <taxon>lamiids</taxon>
        <taxon>Lamiales</taxon>
        <taxon>Pedaliaceae</taxon>
        <taxon>Sesamum</taxon>
    </lineage>
</organism>
<sequence>MNAYEDFYEDLCMLYGPDNANDEPTIFHEEEEVDSVASFYPPFGWVDDSPREFYPNIMLVNIYQLDTTSVGSTLLWRFLEEYYASNDEDEVNSILAFPAAPPPSPDPSYVSVEHTSSSASNEISKSH</sequence>
<reference evidence="2" key="1">
    <citation type="submission" date="2020-06" db="EMBL/GenBank/DDBJ databases">
        <authorList>
            <person name="Li T."/>
            <person name="Hu X."/>
            <person name="Zhang T."/>
            <person name="Song X."/>
            <person name="Zhang H."/>
            <person name="Dai N."/>
            <person name="Sheng W."/>
            <person name="Hou X."/>
            <person name="Wei L."/>
        </authorList>
    </citation>
    <scope>NUCLEOTIDE SEQUENCE</scope>
    <source>
        <strain evidence="2">3651</strain>
        <tissue evidence="2">Leaf</tissue>
    </source>
</reference>
<dbReference type="Proteomes" id="UP001293254">
    <property type="component" value="Unassembled WGS sequence"/>
</dbReference>
<protein>
    <submittedName>
        <fullName evidence="2">Uncharacterized protein</fullName>
    </submittedName>
</protein>
<reference evidence="2" key="2">
    <citation type="journal article" date="2024" name="Plant">
        <title>Genomic evolution and insights into agronomic trait innovations of Sesamum species.</title>
        <authorList>
            <person name="Miao H."/>
            <person name="Wang L."/>
            <person name="Qu L."/>
            <person name="Liu H."/>
            <person name="Sun Y."/>
            <person name="Le M."/>
            <person name="Wang Q."/>
            <person name="Wei S."/>
            <person name="Zheng Y."/>
            <person name="Lin W."/>
            <person name="Duan Y."/>
            <person name="Cao H."/>
            <person name="Xiong S."/>
            <person name="Wang X."/>
            <person name="Wei L."/>
            <person name="Li C."/>
            <person name="Ma Q."/>
            <person name="Ju M."/>
            <person name="Zhao R."/>
            <person name="Li G."/>
            <person name="Mu C."/>
            <person name="Tian Q."/>
            <person name="Mei H."/>
            <person name="Zhang T."/>
            <person name="Gao T."/>
            <person name="Zhang H."/>
        </authorList>
    </citation>
    <scope>NUCLEOTIDE SEQUENCE</scope>
    <source>
        <strain evidence="2">3651</strain>
    </source>
</reference>
<comment type="caution">
    <text evidence="2">The sequence shown here is derived from an EMBL/GenBank/DDBJ whole genome shotgun (WGS) entry which is preliminary data.</text>
</comment>
<gene>
    <name evidence="2" type="ORF">Salat_0676600</name>
</gene>
<proteinExistence type="predicted"/>
<evidence type="ECO:0000313" key="2">
    <source>
        <dbReference type="EMBL" id="KAK4435133.1"/>
    </source>
</evidence>
<dbReference type="AlphaFoldDB" id="A0AAE1YT12"/>
<dbReference type="EMBL" id="JACGWO010000002">
    <property type="protein sequence ID" value="KAK4435133.1"/>
    <property type="molecule type" value="Genomic_DNA"/>
</dbReference>
<feature type="compositionally biased region" description="Polar residues" evidence="1">
    <location>
        <begin position="113"/>
        <end position="127"/>
    </location>
</feature>